<reference evidence="4" key="1">
    <citation type="submission" date="2015-07" db="EMBL/GenBank/DDBJ databases">
        <title>Transcriptome Assembly of Anthurium amnicola.</title>
        <authorList>
            <person name="Suzuki J."/>
        </authorList>
    </citation>
    <scope>NUCLEOTIDE SEQUENCE</scope>
</reference>
<protein>
    <submittedName>
        <fullName evidence="4">CCAAT/enhancer-binding protein zeta</fullName>
    </submittedName>
</protein>
<proteinExistence type="inferred from homology"/>
<dbReference type="SUPFAM" id="SSF48371">
    <property type="entry name" value="ARM repeat"/>
    <property type="match status" value="1"/>
</dbReference>
<organism evidence="4">
    <name type="scientific">Anthurium amnicola</name>
    <dbReference type="NCBI Taxonomy" id="1678845"/>
    <lineage>
        <taxon>Eukaryota</taxon>
        <taxon>Viridiplantae</taxon>
        <taxon>Streptophyta</taxon>
        <taxon>Embryophyta</taxon>
        <taxon>Tracheophyta</taxon>
        <taxon>Spermatophyta</taxon>
        <taxon>Magnoliopsida</taxon>
        <taxon>Liliopsida</taxon>
        <taxon>Araceae</taxon>
        <taxon>Pothoideae</taxon>
        <taxon>Potheae</taxon>
        <taxon>Anthurium</taxon>
    </lineage>
</organism>
<dbReference type="InterPro" id="IPR040155">
    <property type="entry name" value="CEBPZ/Mak21-like"/>
</dbReference>
<comment type="similarity">
    <text evidence="1">Belongs to the CBF/MAK21 family.</text>
</comment>
<sequence>MAVAKPKKPRRKLEDMESLQSEVATFASSLGLASSVAAAAASGFDDSDFRKTGPMKPPKAAPKLPNSRPPRSPSGSEGKKAPRPPKGRTSKSNPLDHVDPFGGGGGDGEKASAGKVGVNLPKLPLARASSPLGLWYEELAALEEKVFGAAGQRGGAPALGLDELKRLVERKTEVAEKLIAQYAGDYEAKTRDHGEWRFVRMAARSGTTNDKVSALATLVGDNPIANVKSLDILLGMVRARVGKRYAFKGFDHLAELFKTRLLPDRKLKCLLQRPIDSLPESSDGLSLLLFWYWEDRLKERYEWFVIALEKASTDKLPDLKNIAMKLIHGLLRSKMEQERKLLYALVNKLGDPLRKAASTAGYYLSCLLSEHPNMKLVVIEEVDSFIFRPHVGPRAKYHAVNFLSQIFLSKRGDGPKVAKRLVDIYFALFKLLISSRCDDAMNDKNDKKLKNNGKDMEKRIPDKKSSFKILNKKGEDSFESCVEMDSRLLCALLTGVNRAFPFVASDEADDIIEVQSPILFRLVHSSNFNVGIQALTLLYQISYKNQILSDRFYRALYSKLLVPSVLNSSKHEMFLGLLFKAMKSDLNVKRISAFSKRLLQVSLQQPPQYACGCLCLISEVLKARPPLWTMMLQIESIDEDLEHFKDITEDSNEIADVASADSTKLFDSMLTMEHKGGLPDEIFTGVENGKDTQNCSSRGKISNATLSSCGTEGQVPSTRASTSAKYDPRLREPAYCHAETASWWELTLLASHVHPSVAAMAQTLLSGVNIVYTGDPLNDLSLAAFLDKFMEKKPKLNQRAEGIWHGGSQIAPSRKLDMDNHLIGEEILRLAEDEVPPEDIVFHKFYANKNSQSKRKKKKKILAEDTATGELLPDSGDSEDEVESMFGFGKLASEDNADYDYDDLDKVAMEDDEDLLGHGSDEEIDLAGNVSIDEELDSESISDVVWDTPDDSDAAATDDVLDQGQNRSNKKKRKSQESPFVSIEDYERGKKKYVNVRRRKPKTRKKASD</sequence>
<evidence type="ECO:0000313" key="4">
    <source>
        <dbReference type="EMBL" id="JAT49471.1"/>
    </source>
</evidence>
<dbReference type="InterPro" id="IPR005612">
    <property type="entry name" value="CCAAT-binding_factor"/>
</dbReference>
<dbReference type="PANTHER" id="PTHR12048:SF0">
    <property type="entry name" value="CCAAT_ENHANCER-BINDING PROTEIN ZETA"/>
    <property type="match status" value="1"/>
</dbReference>
<dbReference type="InterPro" id="IPR016024">
    <property type="entry name" value="ARM-type_fold"/>
</dbReference>
<accession>A0A1D1Y494</accession>
<gene>
    <name evidence="4" type="primary">Cebpz_1</name>
    <name evidence="4" type="ORF">g.28985</name>
</gene>
<evidence type="ECO:0000256" key="1">
    <source>
        <dbReference type="ARBA" id="ARBA00007797"/>
    </source>
</evidence>
<dbReference type="EMBL" id="GDJX01018465">
    <property type="protein sequence ID" value="JAT49471.1"/>
    <property type="molecule type" value="Transcribed_RNA"/>
</dbReference>
<dbReference type="Pfam" id="PF03914">
    <property type="entry name" value="CBF"/>
    <property type="match status" value="1"/>
</dbReference>
<dbReference type="GO" id="GO:0005634">
    <property type="term" value="C:nucleus"/>
    <property type="evidence" value="ECO:0007669"/>
    <property type="project" value="UniProtKB-ARBA"/>
</dbReference>
<feature type="region of interest" description="Disordered" evidence="2">
    <location>
        <begin position="41"/>
        <end position="113"/>
    </location>
</feature>
<evidence type="ECO:0000256" key="2">
    <source>
        <dbReference type="SAM" id="MobiDB-lite"/>
    </source>
</evidence>
<feature type="domain" description="CCAAT-binding factor" evidence="3">
    <location>
        <begin position="532"/>
        <end position="761"/>
    </location>
</feature>
<name>A0A1D1Y494_9ARAE</name>
<evidence type="ECO:0000259" key="3">
    <source>
        <dbReference type="Pfam" id="PF03914"/>
    </source>
</evidence>
<dbReference type="AlphaFoldDB" id="A0A1D1Y494"/>
<dbReference type="PANTHER" id="PTHR12048">
    <property type="entry name" value="CCAAT-BINDING FACTOR-RELATED"/>
    <property type="match status" value="1"/>
</dbReference>
<feature type="region of interest" description="Disordered" evidence="2">
    <location>
        <begin position="937"/>
        <end position="984"/>
    </location>
</feature>